<feature type="compositionally biased region" description="Basic and acidic residues" evidence="1">
    <location>
        <begin position="1069"/>
        <end position="1099"/>
    </location>
</feature>
<feature type="region of interest" description="Disordered" evidence="1">
    <location>
        <begin position="32"/>
        <end position="69"/>
    </location>
</feature>
<feature type="region of interest" description="Disordered" evidence="1">
    <location>
        <begin position="1185"/>
        <end position="1214"/>
    </location>
</feature>
<sequence>MPITEHDKLGVHARPSDDPLVVVPFKKRRFLFTRSPSPPPQLSSSAPEDCDAQCKPESSGLESPFSETCGHPDQADAVTGNKCAVTGNKVSSDLGEEVKDTDVNVSPTHDTFFAPSDPGLGQHVEANSVNVTNIEQEMVIDNKILSVMGSSQPLSMMQETLEVPQKVGSDEGKIVQSEGTLVLKNNTLLGMGNTQTPSEMQKTFEVPQKVGSDEGKIVRNEGTSVLDNEVLPVMGSTQPPAVTQATLDVAQQVGSDEDKIVKSEWTLVLNNKELPVMGSTQPAAVTQETLDVPQKVGSDEEKIIQSEGTLLAQKVGSSEGKIVQSEGTLVLNNKVLPVIRSTQPPAVMQETLDATQKAGRDEGKPFLSEGIPVKVDNVEHKTLLGKSSDTELKVDSGHLSLNRSNWDLNTTMDTWEGSKTDFAINHGTSTNGRLELDDMHNKGLECGVKDSLYKGPSGANLMLGNHSLQTNGHDNKLLNLSTVVTAEHSDSVACLGLQLKPSFLSNACATSANLNTLRELPYLSLSVKPTNTVSSHIPQLAISVAKPEPFESDHQDTRKVDETGGPNSLALKNVKSEPCEGHESTISSASDLKSVCSIILKQEPLALSQGCYKSPEGKSTPVDLVSHGLSCQSTNMHQNAGTFHDNLPDPTCKSPKCKSPEGRAFQMELGHGSSMQNTEVHQTSGKVDDNTLEDICKPLGLDERKLQSNINDPSTHKTGVENMDSQLKQSNDFPLDTVMPNAPEETASKPLHIAIRPMVSDGNEFNSMKKLCETDNLPPPHEPMVPECKEHTTADGMPESVAYNSSEIARIQNENGKVVEINETKDNISPGTHARICEFESKVAVSHDAAGAKPLHKQCGAGDEDYEDGEVADRALLNERPHEESDVEQVKDISSVGPVDVPAQKAALAEEKEIFMHNTSDVKGHGIDKCEIASYYEKDVQSFSSAALHNGDSAKSQPNRIIHKLSKDDIKKHKDPEREAKSDIGLSTNKDIKGHQADANNQQEKPEGSHSMLVEFSELCKTGSSQADGAAKDVTSTGQHSRIIYLNSASNKLASEKMKCESGRSSSSHIERGSPTDRSFNHEKSHSRGSRDEPSKFGVDRRQFYQAGRQVTDFMCNRGRTDERLINLNGDKNTDSNQLLEHGNRLNGVRFPRRLNDTEIDNAAASDGFNRKIRKRSNDEFQNLSRMPCRGLSSGARGQGMMGHHPIRDISPGRRIGREVPDFVLAREDNLMRNLPDGMMEPTIPPHLHSQYERSEGIFVRRERQSLSPSQRRGVALNLPANCSKSYPRAQQRSPHQWTAPGRCPDGYTGPPELVRCRSPEMVRLDRMRSLHQRPCFQDEMVVRRRASPPYSGRQSDDVIDMVPPTREHNFPRHLRGSNRNMGRFNLIDPREIAEEDYFELPLPPHEFAEEEEYADDRRCEERRGPIRSFRQRCAAGDEDDGGGGGENYRFHVDDGPRTFRLCPENNEGFPEAGSPRDFNGRFRNRLGNRSGRLRDSVQEQDDNYRHHEGQGWEDAGYADVRMKRRRF</sequence>
<dbReference type="EMBL" id="JANAVB010019798">
    <property type="protein sequence ID" value="KAJ6827933.1"/>
    <property type="molecule type" value="Genomic_DNA"/>
</dbReference>
<feature type="region of interest" description="Disordered" evidence="1">
    <location>
        <begin position="1285"/>
        <end position="1305"/>
    </location>
</feature>
<feature type="region of interest" description="Disordered" evidence="1">
    <location>
        <begin position="1054"/>
        <end position="1099"/>
    </location>
</feature>
<evidence type="ECO:0000313" key="2">
    <source>
        <dbReference type="EMBL" id="KAJ6827933.1"/>
    </source>
</evidence>
<feature type="compositionally biased region" description="Basic and acidic residues" evidence="1">
    <location>
        <begin position="549"/>
        <end position="562"/>
    </location>
</feature>
<accession>A0AAX6GHD2</accession>
<reference evidence="2" key="2">
    <citation type="submission" date="2023-04" db="EMBL/GenBank/DDBJ databases">
        <authorList>
            <person name="Bruccoleri R.E."/>
            <person name="Oakeley E.J."/>
            <person name="Faust A.-M."/>
            <person name="Dessus-Babus S."/>
            <person name="Altorfer M."/>
            <person name="Burckhardt D."/>
            <person name="Oertli M."/>
            <person name="Naumann U."/>
            <person name="Petersen F."/>
            <person name="Wong J."/>
        </authorList>
    </citation>
    <scope>NUCLEOTIDE SEQUENCE</scope>
    <source>
        <strain evidence="2">GSM-AAB239-AS_SAM_17_03QT</strain>
        <tissue evidence="2">Leaf</tissue>
    </source>
</reference>
<feature type="region of interest" description="Disordered" evidence="1">
    <location>
        <begin position="1347"/>
        <end position="1375"/>
    </location>
</feature>
<dbReference type="PANTHER" id="PTHR34536">
    <property type="entry name" value="DENTIN SIALOPHOSPHOPROTEIN-LIKE PROTEIN"/>
    <property type="match status" value="1"/>
</dbReference>
<feature type="region of interest" description="Disordered" evidence="1">
    <location>
        <begin position="707"/>
        <end position="732"/>
    </location>
</feature>
<evidence type="ECO:0000313" key="3">
    <source>
        <dbReference type="Proteomes" id="UP001140949"/>
    </source>
</evidence>
<feature type="region of interest" description="Disordered" evidence="1">
    <location>
        <begin position="949"/>
        <end position="1009"/>
    </location>
</feature>
<dbReference type="PANTHER" id="PTHR34536:SF4">
    <property type="entry name" value="BTZ DOMAIN-CONTAINING PROTEIN"/>
    <property type="match status" value="1"/>
</dbReference>
<dbReference type="Proteomes" id="UP001140949">
    <property type="component" value="Unassembled WGS sequence"/>
</dbReference>
<feature type="compositionally biased region" description="Polar residues" evidence="1">
    <location>
        <begin position="720"/>
        <end position="732"/>
    </location>
</feature>
<protein>
    <submittedName>
        <fullName evidence="2">Uncharacterized protein</fullName>
    </submittedName>
</protein>
<evidence type="ECO:0000256" key="1">
    <source>
        <dbReference type="SAM" id="MobiDB-lite"/>
    </source>
</evidence>
<gene>
    <name evidence="2" type="ORF">M6B38_364185</name>
</gene>
<name>A0AAX6GHD2_IRIPA</name>
<feature type="compositionally biased region" description="Basic and acidic residues" evidence="1">
    <location>
        <begin position="1493"/>
        <end position="1511"/>
    </location>
</feature>
<keyword evidence="3" id="KW-1185">Reference proteome</keyword>
<feature type="compositionally biased region" description="Polar residues" evidence="1">
    <location>
        <begin position="949"/>
        <end position="959"/>
    </location>
</feature>
<comment type="caution">
    <text evidence="2">The sequence shown here is derived from an EMBL/GenBank/DDBJ whole genome shotgun (WGS) entry which is preliminary data.</text>
</comment>
<reference evidence="2" key="1">
    <citation type="journal article" date="2023" name="GigaByte">
        <title>Genome assembly of the bearded iris, Iris pallida Lam.</title>
        <authorList>
            <person name="Bruccoleri R.E."/>
            <person name="Oakeley E.J."/>
            <person name="Faust A.M.E."/>
            <person name="Altorfer M."/>
            <person name="Dessus-Babus S."/>
            <person name="Burckhardt D."/>
            <person name="Oertli M."/>
            <person name="Naumann U."/>
            <person name="Petersen F."/>
            <person name="Wong J."/>
        </authorList>
    </citation>
    <scope>NUCLEOTIDE SEQUENCE</scope>
    <source>
        <strain evidence="2">GSM-AAB239-AS_SAM_17_03QT</strain>
    </source>
</reference>
<feature type="region of interest" description="Disordered" evidence="1">
    <location>
        <begin position="549"/>
        <end position="573"/>
    </location>
</feature>
<feature type="region of interest" description="Disordered" evidence="1">
    <location>
        <begin position="1469"/>
        <end position="1519"/>
    </location>
</feature>
<proteinExistence type="predicted"/>
<feature type="compositionally biased region" description="Polar residues" evidence="1">
    <location>
        <begin position="1285"/>
        <end position="1297"/>
    </location>
</feature>
<feature type="compositionally biased region" description="Basic and acidic residues" evidence="1">
    <location>
        <begin position="965"/>
        <end position="982"/>
    </location>
</feature>
<organism evidence="2 3">
    <name type="scientific">Iris pallida</name>
    <name type="common">Sweet iris</name>
    <dbReference type="NCBI Taxonomy" id="29817"/>
    <lineage>
        <taxon>Eukaryota</taxon>
        <taxon>Viridiplantae</taxon>
        <taxon>Streptophyta</taxon>
        <taxon>Embryophyta</taxon>
        <taxon>Tracheophyta</taxon>
        <taxon>Spermatophyta</taxon>
        <taxon>Magnoliopsida</taxon>
        <taxon>Liliopsida</taxon>
        <taxon>Asparagales</taxon>
        <taxon>Iridaceae</taxon>
        <taxon>Iridoideae</taxon>
        <taxon>Irideae</taxon>
        <taxon>Iris</taxon>
    </lineage>
</organism>